<keyword evidence="1" id="KW-0808">Transferase</keyword>
<dbReference type="InterPro" id="IPR016181">
    <property type="entry name" value="Acyl_CoA_acyltransferase"/>
</dbReference>
<evidence type="ECO:0000259" key="2">
    <source>
        <dbReference type="PROSITE" id="PS51186"/>
    </source>
</evidence>
<dbReference type="RefSeq" id="WP_079046102.1">
    <property type="nucleotide sequence ID" value="NZ_JYIJ01000009.1"/>
</dbReference>
<comment type="caution">
    <text evidence="3">The sequence shown here is derived from an EMBL/GenBank/DDBJ whole genome shotgun (WGS) entry which is preliminary data.</text>
</comment>
<dbReference type="Gene3D" id="3.40.630.30">
    <property type="match status" value="1"/>
</dbReference>
<dbReference type="EMBL" id="JYIJ01000009">
    <property type="protein sequence ID" value="KWX05866.1"/>
    <property type="molecule type" value="Genomic_DNA"/>
</dbReference>
<proteinExistence type="predicted"/>
<dbReference type="GO" id="GO:0008080">
    <property type="term" value="F:N-acetyltransferase activity"/>
    <property type="evidence" value="ECO:0007669"/>
    <property type="project" value="InterPro"/>
</dbReference>
<evidence type="ECO:0000256" key="1">
    <source>
        <dbReference type="ARBA" id="ARBA00022679"/>
    </source>
</evidence>
<dbReference type="InterPro" id="IPR050769">
    <property type="entry name" value="NAT_camello-type"/>
</dbReference>
<dbReference type="Pfam" id="PF00583">
    <property type="entry name" value="Acetyltransf_1"/>
    <property type="match status" value="1"/>
</dbReference>
<accession>A0A132N784</accession>
<dbReference type="EMBL" id="JYIK01000999">
    <property type="protein sequence ID" value="KWX08233.1"/>
    <property type="molecule type" value="Genomic_DNA"/>
</dbReference>
<dbReference type="PATRIC" id="fig|1469144.8.peg.1576"/>
<reference evidence="5" key="2">
    <citation type="submission" date="2015-02" db="EMBL/GenBank/DDBJ databases">
        <title>Physiological reanalysis, assessment of diazotrophy, and genome sequences of multiple isolates of Streptomyces thermoautotrophicus.</title>
        <authorList>
            <person name="MacKellar D.C."/>
            <person name="Lieber L."/>
            <person name="Norman J."/>
            <person name="Bolger A."/>
            <person name="Tobin C."/>
            <person name="Murray J.W."/>
            <person name="Friesen M."/>
            <person name="Prell J."/>
        </authorList>
    </citation>
    <scope>NUCLEOTIDE SEQUENCE [LARGE SCALE GENOMIC DNA]</scope>
    <source>
        <strain evidence="5">UBT1</strain>
    </source>
</reference>
<sequence>MTLRTRRLPTGLTARAYQAGDENQVLELINADRLPGQPACTPAMLGEAVAGRSTVDAGWWAELDPPRTEVLVDQAGRVAGVVSFAARPEDKAGLILWLHGREDPAMVAALVGHALAELGRRPVVYAFEFASALTLGLEGLPVRHRPATHRALVEAGFAGRDLWRYMRRDLAGIDSAQVEGQDPVATVTPCEDPVGWRLEVRDPQGALAGEATVGEPVDGIGVLWWIEVAPPHRGRGIGRALLRQALAHLAGHGAREVILYVDDDEPPGGERDRTAANALYDAMGFTEVDRLHSYTRRR</sequence>
<dbReference type="AlphaFoldDB" id="A0A132N784"/>
<dbReference type="Proteomes" id="UP000070598">
    <property type="component" value="Unassembled WGS sequence"/>
</dbReference>
<dbReference type="PROSITE" id="PS51186">
    <property type="entry name" value="GNAT"/>
    <property type="match status" value="1"/>
</dbReference>
<dbReference type="Proteomes" id="UP000070659">
    <property type="component" value="Unassembled WGS sequence"/>
</dbReference>
<dbReference type="SUPFAM" id="SSF55729">
    <property type="entry name" value="Acyl-CoA N-acyltransferases (Nat)"/>
    <property type="match status" value="1"/>
</dbReference>
<dbReference type="InterPro" id="IPR000182">
    <property type="entry name" value="GNAT_dom"/>
</dbReference>
<protein>
    <recommendedName>
        <fullName evidence="2">N-acetyltransferase domain-containing protein</fullName>
    </recommendedName>
</protein>
<feature type="domain" description="N-acetyltransferase" evidence="2">
    <location>
        <begin position="142"/>
        <end position="298"/>
    </location>
</feature>
<gene>
    <name evidence="3" type="ORF">TH66_00585</name>
    <name evidence="4" type="ORF">TR74_15855</name>
</gene>
<evidence type="ECO:0000313" key="4">
    <source>
        <dbReference type="EMBL" id="KWX08233.1"/>
    </source>
</evidence>
<reference evidence="3 6" key="1">
    <citation type="submission" date="2015-02" db="EMBL/GenBank/DDBJ databases">
        <title>Physiological reanalysis, assessment of diazotrophy, and genome sequences of multiple isolates of Streptomyces thermoautotrophicus.</title>
        <authorList>
            <person name="MacKellar D.C."/>
            <person name="Lieber L."/>
            <person name="Norman J."/>
            <person name="Bolger A."/>
            <person name="Tobin C."/>
            <person name="Murray J.W."/>
            <person name="Prell J."/>
        </authorList>
    </citation>
    <scope>NUCLEOTIDE SEQUENCE [LARGE SCALE GENOMIC DNA]</scope>
    <source>
        <strain evidence="3 6">UBT1</strain>
    </source>
</reference>
<evidence type="ECO:0000313" key="3">
    <source>
        <dbReference type="EMBL" id="KWX05866.1"/>
    </source>
</evidence>
<dbReference type="PANTHER" id="PTHR13947:SF37">
    <property type="entry name" value="LD18367P"/>
    <property type="match status" value="1"/>
</dbReference>
<name>A0A132N784_9ACTN</name>
<dbReference type="CDD" id="cd04301">
    <property type="entry name" value="NAT_SF"/>
    <property type="match status" value="1"/>
</dbReference>
<organism evidence="3 6">
    <name type="scientific">Carbonactinospora thermoautotrophica</name>
    <dbReference type="NCBI Taxonomy" id="1469144"/>
    <lineage>
        <taxon>Bacteria</taxon>
        <taxon>Bacillati</taxon>
        <taxon>Actinomycetota</taxon>
        <taxon>Actinomycetes</taxon>
        <taxon>Kitasatosporales</taxon>
        <taxon>Carbonactinosporaceae</taxon>
        <taxon>Carbonactinospora</taxon>
    </lineage>
</organism>
<evidence type="ECO:0000313" key="5">
    <source>
        <dbReference type="Proteomes" id="UP000070598"/>
    </source>
</evidence>
<dbReference type="PANTHER" id="PTHR13947">
    <property type="entry name" value="GNAT FAMILY N-ACETYLTRANSFERASE"/>
    <property type="match status" value="1"/>
</dbReference>
<evidence type="ECO:0000313" key="6">
    <source>
        <dbReference type="Proteomes" id="UP000070659"/>
    </source>
</evidence>